<proteinExistence type="inferred from homology"/>
<gene>
    <name evidence="6" type="ORF">SAMN05446927_7417</name>
</gene>
<dbReference type="GO" id="GO:0005829">
    <property type="term" value="C:cytosol"/>
    <property type="evidence" value="ECO:0007669"/>
    <property type="project" value="TreeGrafter"/>
</dbReference>
<evidence type="ECO:0000313" key="6">
    <source>
        <dbReference type="EMBL" id="SOE88794.1"/>
    </source>
</evidence>
<dbReference type="InterPro" id="IPR003615">
    <property type="entry name" value="HNH_nuc"/>
</dbReference>
<dbReference type="OrthoDB" id="5292295at2"/>
<keyword evidence="1" id="KW-0540">Nuclease</keyword>
<keyword evidence="7" id="KW-1185">Reference proteome</keyword>
<comment type="similarity">
    <text evidence="3">Belongs to the HNH nuclease family.</text>
</comment>
<dbReference type="PANTHER" id="PTHR41286:SF1">
    <property type="entry name" value="HNH NUCLEASE YAJD-RELATED"/>
    <property type="match status" value="1"/>
</dbReference>
<dbReference type="RefSeq" id="WP_062638017.1">
    <property type="nucleotide sequence ID" value="NZ_FCOG02000028.1"/>
</dbReference>
<name>A0A7Z7IDM4_9BURK</name>
<keyword evidence="6" id="KW-0255">Endonuclease</keyword>
<evidence type="ECO:0000256" key="4">
    <source>
        <dbReference type="ARBA" id="ARBA00040194"/>
    </source>
</evidence>
<dbReference type="EMBL" id="OCSU01000003">
    <property type="protein sequence ID" value="SOE88794.1"/>
    <property type="molecule type" value="Genomic_DNA"/>
</dbReference>
<dbReference type="Gene3D" id="1.10.30.50">
    <property type="match status" value="1"/>
</dbReference>
<dbReference type="Pfam" id="PF01844">
    <property type="entry name" value="HNH"/>
    <property type="match status" value="1"/>
</dbReference>
<evidence type="ECO:0000259" key="5">
    <source>
        <dbReference type="SMART" id="SM00507"/>
    </source>
</evidence>
<evidence type="ECO:0000256" key="3">
    <source>
        <dbReference type="ARBA" id="ARBA00038412"/>
    </source>
</evidence>
<comment type="caution">
    <text evidence="6">The sequence shown here is derived from an EMBL/GenBank/DDBJ whole genome shotgun (WGS) entry which is preliminary data.</text>
</comment>
<sequence>MSKYTNRTRGRAWSAIRERQLRRFPLCAHCEAQGLLTEATEVDHRVPLAHGGTDYEDNLQSLCTTCHAKKTLEEQGKRRLWCDASGLPMDDTHPRFK</sequence>
<dbReference type="InterPro" id="IPR002711">
    <property type="entry name" value="HNH"/>
</dbReference>
<protein>
    <recommendedName>
        <fullName evidence="4">Putative HNH nuclease YajD</fullName>
    </recommendedName>
</protein>
<feature type="domain" description="HNH nuclease" evidence="5">
    <location>
        <begin position="15"/>
        <end position="68"/>
    </location>
</feature>
<organism evidence="6 7">
    <name type="scientific">Caballeronia arationis</name>
    <dbReference type="NCBI Taxonomy" id="1777142"/>
    <lineage>
        <taxon>Bacteria</taxon>
        <taxon>Pseudomonadati</taxon>
        <taxon>Pseudomonadota</taxon>
        <taxon>Betaproteobacteria</taxon>
        <taxon>Burkholderiales</taxon>
        <taxon>Burkholderiaceae</taxon>
        <taxon>Caballeronia</taxon>
    </lineage>
</organism>
<evidence type="ECO:0000313" key="7">
    <source>
        <dbReference type="Proteomes" id="UP000219522"/>
    </source>
</evidence>
<dbReference type="GO" id="GO:0016787">
    <property type="term" value="F:hydrolase activity"/>
    <property type="evidence" value="ECO:0007669"/>
    <property type="project" value="UniProtKB-KW"/>
</dbReference>
<reference evidence="6 7" key="1">
    <citation type="submission" date="2017-09" db="EMBL/GenBank/DDBJ databases">
        <authorList>
            <person name="Varghese N."/>
            <person name="Submissions S."/>
        </authorList>
    </citation>
    <scope>NUCLEOTIDE SEQUENCE [LARGE SCALE GENOMIC DNA]</scope>
    <source>
        <strain evidence="6 7">OK806</strain>
    </source>
</reference>
<accession>A0A7Z7IDM4</accession>
<dbReference type="GO" id="GO:0003676">
    <property type="term" value="F:nucleic acid binding"/>
    <property type="evidence" value="ECO:0007669"/>
    <property type="project" value="InterPro"/>
</dbReference>
<dbReference type="GO" id="GO:0004519">
    <property type="term" value="F:endonuclease activity"/>
    <property type="evidence" value="ECO:0007669"/>
    <property type="project" value="UniProtKB-KW"/>
</dbReference>
<dbReference type="AlphaFoldDB" id="A0A7Z7IDM4"/>
<dbReference type="GO" id="GO:0008270">
    <property type="term" value="F:zinc ion binding"/>
    <property type="evidence" value="ECO:0007669"/>
    <property type="project" value="InterPro"/>
</dbReference>
<dbReference type="SMART" id="SM00507">
    <property type="entry name" value="HNHc"/>
    <property type="match status" value="1"/>
</dbReference>
<dbReference type="Proteomes" id="UP000219522">
    <property type="component" value="Unassembled WGS sequence"/>
</dbReference>
<evidence type="ECO:0000256" key="1">
    <source>
        <dbReference type="ARBA" id="ARBA00022722"/>
    </source>
</evidence>
<evidence type="ECO:0000256" key="2">
    <source>
        <dbReference type="ARBA" id="ARBA00022801"/>
    </source>
</evidence>
<dbReference type="PANTHER" id="PTHR41286">
    <property type="entry name" value="HNH NUCLEASE YAJD-RELATED"/>
    <property type="match status" value="1"/>
</dbReference>
<dbReference type="CDD" id="cd00085">
    <property type="entry name" value="HNHc"/>
    <property type="match status" value="1"/>
</dbReference>
<keyword evidence="2" id="KW-0378">Hydrolase</keyword>